<feature type="domain" description="SCD" evidence="2">
    <location>
        <begin position="373"/>
        <end position="474"/>
    </location>
</feature>
<comment type="caution">
    <text evidence="3">The sequence shown here is derived from an EMBL/GenBank/DDBJ whole genome shotgun (WGS) entry which is preliminary data.</text>
</comment>
<feature type="compositionally biased region" description="Basic residues" evidence="1">
    <location>
        <begin position="1419"/>
        <end position="1429"/>
    </location>
</feature>
<dbReference type="InterPro" id="IPR056396">
    <property type="entry name" value="HEAT_SCC3-SA"/>
</dbReference>
<dbReference type="GO" id="GO:0007062">
    <property type="term" value="P:sister chromatid cohesion"/>
    <property type="evidence" value="ECO:0007669"/>
    <property type="project" value="UniProtKB-ARBA"/>
</dbReference>
<feature type="region of interest" description="Disordered" evidence="1">
    <location>
        <begin position="601"/>
        <end position="637"/>
    </location>
</feature>
<feature type="region of interest" description="Disordered" evidence="1">
    <location>
        <begin position="691"/>
        <end position="752"/>
    </location>
</feature>
<dbReference type="InterPro" id="IPR016024">
    <property type="entry name" value="ARM-type_fold"/>
</dbReference>
<dbReference type="Pfam" id="PF08514">
    <property type="entry name" value="STAG"/>
    <property type="match status" value="1"/>
</dbReference>
<dbReference type="GO" id="GO:0008278">
    <property type="term" value="C:cohesin complex"/>
    <property type="evidence" value="ECO:0007669"/>
    <property type="project" value="TreeGrafter"/>
</dbReference>
<dbReference type="EMBL" id="BDGU01000145">
    <property type="protein sequence ID" value="GAW03352.1"/>
    <property type="molecule type" value="Genomic_DNA"/>
</dbReference>
<dbReference type="Pfam" id="PF24571">
    <property type="entry name" value="HEAT_SCC3-SA"/>
    <property type="match status" value="1"/>
</dbReference>
<feature type="compositionally biased region" description="Basic and acidic residues" evidence="1">
    <location>
        <begin position="1396"/>
        <end position="1407"/>
    </location>
</feature>
<feature type="region of interest" description="Disordered" evidence="1">
    <location>
        <begin position="1363"/>
        <end position="1562"/>
    </location>
</feature>
<dbReference type="InterPro" id="IPR011989">
    <property type="entry name" value="ARM-like"/>
</dbReference>
<feature type="compositionally biased region" description="Polar residues" evidence="1">
    <location>
        <begin position="1458"/>
        <end position="1468"/>
    </location>
</feature>
<dbReference type="SUPFAM" id="SSF48371">
    <property type="entry name" value="ARM repeat"/>
    <property type="match status" value="1"/>
</dbReference>
<dbReference type="STRING" id="5353.A0A1Q3E815"/>
<dbReference type="InterPro" id="IPR039662">
    <property type="entry name" value="Cohesin_Scc3/SA"/>
</dbReference>
<keyword evidence="4" id="KW-1185">Reference proteome</keyword>
<feature type="compositionally biased region" description="Basic residues" evidence="1">
    <location>
        <begin position="82"/>
        <end position="96"/>
    </location>
</feature>
<feature type="compositionally biased region" description="Low complexity" evidence="1">
    <location>
        <begin position="900"/>
        <end position="910"/>
    </location>
</feature>
<dbReference type="Gene3D" id="1.25.10.10">
    <property type="entry name" value="Leucine-rich Repeat Variant"/>
    <property type="match status" value="1"/>
</dbReference>
<protein>
    <submittedName>
        <fullName evidence="3">Mitotic cohesin complex</fullName>
    </submittedName>
</protein>
<gene>
    <name evidence="3" type="ORF">LENED_005072</name>
</gene>
<feature type="region of interest" description="Disordered" evidence="1">
    <location>
        <begin position="890"/>
        <end position="911"/>
    </location>
</feature>
<feature type="compositionally biased region" description="Acidic residues" evidence="1">
    <location>
        <begin position="732"/>
        <end position="742"/>
    </location>
</feature>
<feature type="region of interest" description="Disordered" evidence="1">
    <location>
        <begin position="541"/>
        <end position="577"/>
    </location>
</feature>
<dbReference type="InterPro" id="IPR013721">
    <property type="entry name" value="STAG"/>
</dbReference>
<dbReference type="PANTHER" id="PTHR11199">
    <property type="entry name" value="STROMAL ANTIGEN"/>
    <property type="match status" value="1"/>
</dbReference>
<feature type="region of interest" description="Disordered" evidence="1">
    <location>
        <begin position="320"/>
        <end position="349"/>
    </location>
</feature>
<proteinExistence type="predicted"/>
<evidence type="ECO:0000259" key="2">
    <source>
        <dbReference type="PROSITE" id="PS51425"/>
    </source>
</evidence>
<dbReference type="PROSITE" id="PS51425">
    <property type="entry name" value="SCD"/>
    <property type="match status" value="1"/>
</dbReference>
<feature type="compositionally biased region" description="Acidic residues" evidence="1">
    <location>
        <begin position="610"/>
        <end position="625"/>
    </location>
</feature>
<feature type="region of interest" description="Disordered" evidence="1">
    <location>
        <begin position="1108"/>
        <end position="1152"/>
    </location>
</feature>
<feature type="compositionally biased region" description="Basic residues" evidence="1">
    <location>
        <begin position="1373"/>
        <end position="1383"/>
    </location>
</feature>
<dbReference type="Proteomes" id="UP000188533">
    <property type="component" value="Unassembled WGS sequence"/>
</dbReference>
<dbReference type="PANTHER" id="PTHR11199:SF0">
    <property type="entry name" value="LD34181P-RELATED"/>
    <property type="match status" value="1"/>
</dbReference>
<feature type="region of interest" description="Disordered" evidence="1">
    <location>
        <begin position="1"/>
        <end position="133"/>
    </location>
</feature>
<evidence type="ECO:0000256" key="1">
    <source>
        <dbReference type="SAM" id="MobiDB-lite"/>
    </source>
</evidence>
<dbReference type="GO" id="GO:0003682">
    <property type="term" value="F:chromatin binding"/>
    <property type="evidence" value="ECO:0007669"/>
    <property type="project" value="TreeGrafter"/>
</dbReference>
<feature type="compositionally biased region" description="Acidic residues" evidence="1">
    <location>
        <begin position="1504"/>
        <end position="1518"/>
    </location>
</feature>
<dbReference type="Pfam" id="PF21581">
    <property type="entry name" value="SCD"/>
    <property type="match status" value="1"/>
</dbReference>
<sequence>MSSTSSPAGPRRSQRDKKPAKPITTVTEPSTTSRKRKHADTDNEELVGASDHPPGQDDDSDANEVNMEGSDSSMDEDERPRKSLKRKKGALAKRPRTAASSTRKPKAPRVPKDSAATNSRKRANVAPNAPFDPASITKVTNISSDNPLFNAILNPNAALQGTVEDYLESLHQDENQALAELVNMILRCCACNDTIDGDTAVDYDGVVDRLDDMAEELKKITSPAGTYPLISKASPFHVAKPKYSFRASLSEFISRLMNSSALFGSIYNNQLIETLQVWLVPMSSSQIRSIRHTSTVIALEVEAALCQVAKEVEKEVELTGRMKEGEKKRARNKGNTTSSAKGKDKELDAKLHETQERQKKLEEFIKEFINGVFIHRYRDLDPLIRTECISSLSTFFETLPSHFCTGSDYLRYVGWVLSDPAASVRLAAVKALQVVYEGAGAGSGSKKKKGGGEAVVIPALRHFTTRFLPRLLEIARFDVDIGVRVAVMNVLGSVDELALLPEDDRNRLGTLVFSDENRVRKGVGRFVSGVWEEWVEEKLGEVEAQPSRPHASNGRGRGRGRGGAVGNKGRNASTSDVDRDKIGIKGLARLLVRWGRALDHEHRKKSASQEEQEEDEEDGSSEEQNPDVGDIGIGLGASDTRGIAPALVTHPGKTSDVTTRGRLGLAVEALWDDMDVVRDWAGILDMLILDHSASGPNDASDKIRSTRKAGKMSSMKKRGKQMNGNAEQQDGSGDDDDDDDDSTSTSTRVDQSWRLSEAEEGALLEVLVASLRRTRKDDDSAWEPITQALIKALPRLFIKYQTDEIRIVDVLTLPTLMNLEVYLEMRETNAYLSLWTDISKQFLTHTSSYVITTAAQTIISHLLANTTLSHVNSEQILGLEDELASSLRDAVAGPVPPTSSPTGNGESSSSRITRDIEICHLTEDEVSALTSVIFRLRTLAGHRDMSSWMEDNEGGKHSSAWDILCAVSERARLSVGGEGEMLEQSLQLLTLYIMWKSRRLLSIAGVSTSTEDVQDREQLINQRDSHVDKLIEYAVGTQVQGNGIVEGVKRVAFKNLLDLYVLFLSAPPNDAENTLPSLTMTMNDEVQWRCAGYIQAEVERYADAVNHSHNEDSNTEDDQTDDSQSEGDAEGQSKKNKKATKKTDSRENDSEVDFASRPLLEQEYVFIDVISTFLRAMRTGVIQVRHGAVLLAHYGRLGPAFDSCAKLVIEILKDEGLLGEHGQLIVLVVTQAMREAFNVHRHSKTNDDTKFAALGKLLSSCFILRGGQLTILRRLDVQLLVEIHTSLLSWIIKQIGARPSSNSKDLKSLLSFFQGLVPLVSAVQNRDALRIKAHLDQAWVQAKVEPGATKIWEPLRAYEKRLGTAMGKDKPSVRKARSGKKKKDVGLSTDGEETEVEKLVDEEHPLSDNEVPLEQPPRPRPRPRRATKKRAPEPAGSDSDPEPTSTHLHPKAVHNPSAAASDSPNVGSPVTIGKRPRADTDEETQDNETTPRPSHKRSRREGQIEESELQERDEEVEEQSPIPNGNVFDTLGVADLLPVQSSLSGETGHDTLVPKRKKRIRH</sequence>
<name>A0A1Q3E815_LENED</name>
<dbReference type="InterPro" id="IPR020839">
    <property type="entry name" value="SCD"/>
</dbReference>
<evidence type="ECO:0000313" key="4">
    <source>
        <dbReference type="Proteomes" id="UP000188533"/>
    </source>
</evidence>
<reference evidence="3 4" key="2">
    <citation type="submission" date="2017-02" db="EMBL/GenBank/DDBJ databases">
        <title>A genome survey and senescence transcriptome analysis in Lentinula edodes.</title>
        <authorList>
            <person name="Sakamoto Y."/>
            <person name="Nakade K."/>
            <person name="Sato S."/>
            <person name="Yoshida Y."/>
            <person name="Miyazaki K."/>
            <person name="Natsume S."/>
            <person name="Konno N."/>
        </authorList>
    </citation>
    <scope>NUCLEOTIDE SEQUENCE [LARGE SCALE GENOMIC DNA]</scope>
    <source>
        <strain evidence="3 4">NBRC 111202</strain>
    </source>
</reference>
<reference evidence="3 4" key="1">
    <citation type="submission" date="2016-08" db="EMBL/GenBank/DDBJ databases">
        <authorList>
            <consortium name="Lentinula edodes genome sequencing consortium"/>
            <person name="Sakamoto Y."/>
            <person name="Nakade K."/>
            <person name="Sato S."/>
            <person name="Yoshida Y."/>
            <person name="Miyazaki K."/>
            <person name="Natsume S."/>
            <person name="Konno N."/>
        </authorList>
    </citation>
    <scope>NUCLEOTIDE SEQUENCE [LARGE SCALE GENOMIC DNA]</scope>
    <source>
        <strain evidence="3 4">NBRC 111202</strain>
    </source>
</reference>
<evidence type="ECO:0000313" key="3">
    <source>
        <dbReference type="EMBL" id="GAW03352.1"/>
    </source>
</evidence>
<feature type="compositionally biased region" description="Basic residues" evidence="1">
    <location>
        <begin position="705"/>
        <end position="720"/>
    </location>
</feature>
<feature type="compositionally biased region" description="Basic and acidic residues" evidence="1">
    <location>
        <begin position="1363"/>
        <end position="1372"/>
    </location>
</feature>
<feature type="compositionally biased region" description="Acidic residues" evidence="1">
    <location>
        <begin position="1113"/>
        <end position="1129"/>
    </location>
</feature>
<organism evidence="3 4">
    <name type="scientific">Lentinula edodes</name>
    <name type="common">Shiitake mushroom</name>
    <name type="synonym">Lentinus edodes</name>
    <dbReference type="NCBI Taxonomy" id="5353"/>
    <lineage>
        <taxon>Eukaryota</taxon>
        <taxon>Fungi</taxon>
        <taxon>Dikarya</taxon>
        <taxon>Basidiomycota</taxon>
        <taxon>Agaricomycotina</taxon>
        <taxon>Agaricomycetes</taxon>
        <taxon>Agaricomycetidae</taxon>
        <taxon>Agaricales</taxon>
        <taxon>Marasmiineae</taxon>
        <taxon>Omphalotaceae</taxon>
        <taxon>Lentinula</taxon>
    </lineage>
</organism>
<dbReference type="GO" id="GO:0005634">
    <property type="term" value="C:nucleus"/>
    <property type="evidence" value="ECO:0007669"/>
    <property type="project" value="TreeGrafter"/>
</dbReference>
<dbReference type="GO" id="GO:0000785">
    <property type="term" value="C:chromatin"/>
    <property type="evidence" value="ECO:0007669"/>
    <property type="project" value="TreeGrafter"/>
</dbReference>
<accession>A0A1Q3E815</accession>